<evidence type="ECO:0000313" key="1">
    <source>
        <dbReference type="EMBL" id="GAA1688899.1"/>
    </source>
</evidence>
<accession>A0ABP4TJ96</accession>
<sequence length="236" mass="25924">MAVPDLVFPAEASELLGAEGTLRVRDRVCASGYCPRCKEPFDGRPLSASVGVSDDLVVTVAFHADCQPAQVSADPAAVAAPTDLFSSSAVGRLVPSTYLDENGAGQRFVPFVLIHPGHAIVRLRRSEGGWRIADLDDFETAGFRRMDSENKQRLEPDPALTCEAFMDEIIMRGPGKQRWSATVDDTFAGLVQERGGLMVCVSTAWDPDPRLEEDDQHPLWFASTDVVHAWYRWVFS</sequence>
<evidence type="ECO:0000313" key="2">
    <source>
        <dbReference type="Proteomes" id="UP001500618"/>
    </source>
</evidence>
<protein>
    <submittedName>
        <fullName evidence="1">Uncharacterized protein</fullName>
    </submittedName>
</protein>
<comment type="caution">
    <text evidence="1">The sequence shown here is derived from an EMBL/GenBank/DDBJ whole genome shotgun (WGS) entry which is preliminary data.</text>
</comment>
<keyword evidence="2" id="KW-1185">Reference proteome</keyword>
<gene>
    <name evidence="1" type="ORF">GCM10009765_42940</name>
</gene>
<reference evidence="2" key="1">
    <citation type="journal article" date="2019" name="Int. J. Syst. Evol. Microbiol.">
        <title>The Global Catalogue of Microorganisms (GCM) 10K type strain sequencing project: providing services to taxonomists for standard genome sequencing and annotation.</title>
        <authorList>
            <consortium name="The Broad Institute Genomics Platform"/>
            <consortium name="The Broad Institute Genome Sequencing Center for Infectious Disease"/>
            <person name="Wu L."/>
            <person name="Ma J."/>
        </authorList>
    </citation>
    <scope>NUCLEOTIDE SEQUENCE [LARGE SCALE GENOMIC DNA]</scope>
    <source>
        <strain evidence="2">JCM 14718</strain>
    </source>
</reference>
<dbReference type="EMBL" id="BAAANY010000015">
    <property type="protein sequence ID" value="GAA1688899.1"/>
    <property type="molecule type" value="Genomic_DNA"/>
</dbReference>
<proteinExistence type="predicted"/>
<organism evidence="1 2">
    <name type="scientific">Fodinicola feengrottensis</name>
    <dbReference type="NCBI Taxonomy" id="435914"/>
    <lineage>
        <taxon>Bacteria</taxon>
        <taxon>Bacillati</taxon>
        <taxon>Actinomycetota</taxon>
        <taxon>Actinomycetes</taxon>
        <taxon>Mycobacteriales</taxon>
        <taxon>Fodinicola</taxon>
    </lineage>
</organism>
<name>A0ABP4TJ96_9ACTN</name>
<dbReference type="RefSeq" id="WP_163573044.1">
    <property type="nucleotide sequence ID" value="NZ_BAAANY010000015.1"/>
</dbReference>
<dbReference type="Proteomes" id="UP001500618">
    <property type="component" value="Unassembled WGS sequence"/>
</dbReference>